<dbReference type="InterPro" id="IPR018392">
    <property type="entry name" value="LysM"/>
</dbReference>
<dbReference type="InterPro" id="IPR036779">
    <property type="entry name" value="LysM_dom_sf"/>
</dbReference>
<dbReference type="Gene3D" id="3.10.350.10">
    <property type="entry name" value="LysM domain"/>
    <property type="match status" value="1"/>
</dbReference>
<dbReference type="Pfam" id="PF01476">
    <property type="entry name" value="LysM"/>
    <property type="match status" value="1"/>
</dbReference>
<dbReference type="EMBL" id="JBHTLM010000026">
    <property type="protein sequence ID" value="MFD1179202.1"/>
    <property type="molecule type" value="Genomic_DNA"/>
</dbReference>
<protein>
    <submittedName>
        <fullName evidence="2">LysM peptidoglycan-binding domain-containing protein</fullName>
    </submittedName>
</protein>
<evidence type="ECO:0000313" key="2">
    <source>
        <dbReference type="EMBL" id="MFD1179202.1"/>
    </source>
</evidence>
<name>A0ABW3S4T6_9BACL</name>
<evidence type="ECO:0000313" key="3">
    <source>
        <dbReference type="Proteomes" id="UP001597262"/>
    </source>
</evidence>
<dbReference type="PANTHER" id="PTHR34700:SF4">
    <property type="entry name" value="PHAGE-LIKE ELEMENT PBSX PROTEIN XKDP"/>
    <property type="match status" value="1"/>
</dbReference>
<dbReference type="RefSeq" id="WP_379321628.1">
    <property type="nucleotide sequence ID" value="NZ_JBHTLM010000026.1"/>
</dbReference>
<dbReference type="SMART" id="SM00257">
    <property type="entry name" value="LysM"/>
    <property type="match status" value="1"/>
</dbReference>
<dbReference type="InterPro" id="IPR052196">
    <property type="entry name" value="Bact_Kbp"/>
</dbReference>
<dbReference type="SUPFAM" id="SSF54106">
    <property type="entry name" value="LysM domain"/>
    <property type="match status" value="1"/>
</dbReference>
<feature type="domain" description="LysM" evidence="1">
    <location>
        <begin position="178"/>
        <end position="227"/>
    </location>
</feature>
<organism evidence="2 3">
    <name type="scientific">Paenibacillus puldeungensis</name>
    <dbReference type="NCBI Taxonomy" id="696536"/>
    <lineage>
        <taxon>Bacteria</taxon>
        <taxon>Bacillati</taxon>
        <taxon>Bacillota</taxon>
        <taxon>Bacilli</taxon>
        <taxon>Bacillales</taxon>
        <taxon>Paenibacillaceae</taxon>
        <taxon>Paenibacillus</taxon>
    </lineage>
</organism>
<keyword evidence="3" id="KW-1185">Reference proteome</keyword>
<dbReference type="Proteomes" id="UP001597262">
    <property type="component" value="Unassembled WGS sequence"/>
</dbReference>
<proteinExistence type="predicted"/>
<sequence length="229" mass="25732">MRYSITLSYNNEAEAIRLPVLPEKFEISTTGDSKSYDISKLGEINVIKGPKLSDISFDSFFPASWYPGASIEEREFFEPQYYIDKINDWWGKKHPIRIVLTGTNLNINLPVSIEKFALSEEGGAVGDVYYQISLKEYRFYAAHKMEVKKPTAKAGTTTKAKITAKKKPVRPDTRVKPKTYTVKAGDNLWKIAQKALGDGSKHKQLQTLNGITDSEAKKLPVGKVLKLPT</sequence>
<gene>
    <name evidence="2" type="ORF">ACFQ3W_23315</name>
</gene>
<dbReference type="PROSITE" id="PS51782">
    <property type="entry name" value="LYSM"/>
    <property type="match status" value="1"/>
</dbReference>
<dbReference type="CDD" id="cd00118">
    <property type="entry name" value="LysM"/>
    <property type="match status" value="1"/>
</dbReference>
<comment type="caution">
    <text evidence="2">The sequence shown here is derived from an EMBL/GenBank/DDBJ whole genome shotgun (WGS) entry which is preliminary data.</text>
</comment>
<accession>A0ABW3S4T6</accession>
<evidence type="ECO:0000259" key="1">
    <source>
        <dbReference type="PROSITE" id="PS51782"/>
    </source>
</evidence>
<dbReference type="PANTHER" id="PTHR34700">
    <property type="entry name" value="POTASSIUM BINDING PROTEIN KBP"/>
    <property type="match status" value="1"/>
</dbReference>
<reference evidence="3" key="1">
    <citation type="journal article" date="2019" name="Int. J. Syst. Evol. Microbiol.">
        <title>The Global Catalogue of Microorganisms (GCM) 10K type strain sequencing project: providing services to taxonomists for standard genome sequencing and annotation.</title>
        <authorList>
            <consortium name="The Broad Institute Genomics Platform"/>
            <consortium name="The Broad Institute Genome Sequencing Center for Infectious Disease"/>
            <person name="Wu L."/>
            <person name="Ma J."/>
        </authorList>
    </citation>
    <scope>NUCLEOTIDE SEQUENCE [LARGE SCALE GENOMIC DNA]</scope>
    <source>
        <strain evidence="3">CCUG 59189</strain>
    </source>
</reference>